<feature type="signal peptide" evidence="1">
    <location>
        <begin position="1"/>
        <end position="18"/>
    </location>
</feature>
<proteinExistence type="predicted"/>
<protein>
    <submittedName>
        <fullName evidence="2">Uncharacterized protein</fullName>
    </submittedName>
</protein>
<dbReference type="EnsemblMetazoa" id="Aqu2.1.35118_001">
    <property type="protein sequence ID" value="Aqu2.1.35118_001"/>
    <property type="gene ID" value="Aqu2.1.35118"/>
</dbReference>
<name>A0A1X7V536_AMPQE</name>
<organism evidence="2">
    <name type="scientific">Amphimedon queenslandica</name>
    <name type="common">Sponge</name>
    <dbReference type="NCBI Taxonomy" id="400682"/>
    <lineage>
        <taxon>Eukaryota</taxon>
        <taxon>Metazoa</taxon>
        <taxon>Porifera</taxon>
        <taxon>Demospongiae</taxon>
        <taxon>Heteroscleromorpha</taxon>
        <taxon>Haplosclerida</taxon>
        <taxon>Niphatidae</taxon>
        <taxon>Amphimedon</taxon>
    </lineage>
</organism>
<reference evidence="2" key="1">
    <citation type="submission" date="2017-05" db="UniProtKB">
        <authorList>
            <consortium name="EnsemblMetazoa"/>
        </authorList>
    </citation>
    <scope>IDENTIFICATION</scope>
</reference>
<dbReference type="InParanoid" id="A0A1X7V536"/>
<accession>A0A1X7V536</accession>
<dbReference type="AlphaFoldDB" id="A0A1X7V536"/>
<dbReference type="OrthoDB" id="166585at2759"/>
<evidence type="ECO:0000256" key="1">
    <source>
        <dbReference type="SAM" id="SignalP"/>
    </source>
</evidence>
<evidence type="ECO:0000313" key="2">
    <source>
        <dbReference type="EnsemblMetazoa" id="Aqu2.1.35118_001"/>
    </source>
</evidence>
<dbReference type="PROSITE" id="PS51257">
    <property type="entry name" value="PROKAR_LIPOPROTEIN"/>
    <property type="match status" value="1"/>
</dbReference>
<feature type="chain" id="PRO_5010870702" evidence="1">
    <location>
        <begin position="19"/>
        <end position="181"/>
    </location>
</feature>
<keyword evidence="1" id="KW-0732">Signal</keyword>
<sequence length="181" mass="20585">MKILYCCVFTVVFSLAIASCDSAAAPWTKVYGTMTQVFANSVSLWSIDAKLKAYYCLRPCTGNWVNVGENMVNIEVDAFYSWGIGTDGFPYRKGMENSGGWVKHSHFPNVIDVAATRDSYMWFLHTNKEVSWARHYIAKLHKVTGRFDQIDANSQHVYALNKTTNVISFRPVHGRGQWRNI</sequence>